<dbReference type="EMBL" id="AWUE01005256">
    <property type="protein sequence ID" value="OMP13062.1"/>
    <property type="molecule type" value="Genomic_DNA"/>
</dbReference>
<dbReference type="Proteomes" id="UP000187203">
    <property type="component" value="Unassembled WGS sequence"/>
</dbReference>
<comment type="caution">
    <text evidence="2">The sequence shown here is derived from an EMBL/GenBank/DDBJ whole genome shotgun (WGS) entry which is preliminary data.</text>
</comment>
<feature type="region of interest" description="Disordered" evidence="1">
    <location>
        <begin position="69"/>
        <end position="157"/>
    </location>
</feature>
<protein>
    <submittedName>
        <fullName evidence="2">Uncharacterized protein</fullName>
    </submittedName>
</protein>
<keyword evidence="3" id="KW-1185">Reference proteome</keyword>
<evidence type="ECO:0000256" key="1">
    <source>
        <dbReference type="SAM" id="MobiDB-lite"/>
    </source>
</evidence>
<gene>
    <name evidence="2" type="ORF">COLO4_02343</name>
</gene>
<evidence type="ECO:0000313" key="2">
    <source>
        <dbReference type="EMBL" id="OMP13062.1"/>
    </source>
</evidence>
<accession>A0A1R3L134</accession>
<name>A0A1R3L134_9ROSI</name>
<evidence type="ECO:0000313" key="3">
    <source>
        <dbReference type="Proteomes" id="UP000187203"/>
    </source>
</evidence>
<reference evidence="3" key="1">
    <citation type="submission" date="2013-09" db="EMBL/GenBank/DDBJ databases">
        <title>Corchorus olitorius genome sequencing.</title>
        <authorList>
            <person name="Alam M."/>
            <person name="Haque M.S."/>
            <person name="Islam M.S."/>
            <person name="Emdad E.M."/>
            <person name="Islam M.M."/>
            <person name="Ahmed B."/>
            <person name="Halim A."/>
            <person name="Hossen Q.M.M."/>
            <person name="Hossain M.Z."/>
            <person name="Ahmed R."/>
            <person name="Khan M.M."/>
            <person name="Islam R."/>
            <person name="Rashid M.M."/>
            <person name="Khan S.A."/>
            <person name="Rahman M.S."/>
            <person name="Alam M."/>
            <person name="Yahiya A.S."/>
            <person name="Khan M.S."/>
            <person name="Azam M.S."/>
            <person name="Haque T."/>
            <person name="Lashkar M.Z.H."/>
            <person name="Akhand A.I."/>
            <person name="Morshed G."/>
            <person name="Roy S."/>
            <person name="Uddin K.S."/>
            <person name="Rabeya T."/>
            <person name="Hossain A.S."/>
            <person name="Chowdhury A."/>
            <person name="Snigdha A.R."/>
            <person name="Mortoza M.S."/>
            <person name="Matin S.A."/>
            <person name="Hoque S.M.E."/>
            <person name="Islam M.K."/>
            <person name="Roy D.K."/>
            <person name="Haider R."/>
            <person name="Moosa M.M."/>
            <person name="Elias S.M."/>
            <person name="Hasan A.M."/>
            <person name="Jahan S."/>
            <person name="Shafiuddin M."/>
            <person name="Mahmood N."/>
            <person name="Shommy N.S."/>
        </authorList>
    </citation>
    <scope>NUCLEOTIDE SEQUENCE [LARGE SCALE GENOMIC DNA]</scope>
    <source>
        <strain evidence="3">cv. O-4</strain>
    </source>
</reference>
<proteinExistence type="predicted"/>
<dbReference type="AlphaFoldDB" id="A0A1R3L134"/>
<organism evidence="2 3">
    <name type="scientific">Corchorus olitorius</name>
    <dbReference type="NCBI Taxonomy" id="93759"/>
    <lineage>
        <taxon>Eukaryota</taxon>
        <taxon>Viridiplantae</taxon>
        <taxon>Streptophyta</taxon>
        <taxon>Embryophyta</taxon>
        <taxon>Tracheophyta</taxon>
        <taxon>Spermatophyta</taxon>
        <taxon>Magnoliopsida</taxon>
        <taxon>eudicotyledons</taxon>
        <taxon>Gunneridae</taxon>
        <taxon>Pentapetalae</taxon>
        <taxon>rosids</taxon>
        <taxon>malvids</taxon>
        <taxon>Malvales</taxon>
        <taxon>Malvaceae</taxon>
        <taxon>Grewioideae</taxon>
        <taxon>Apeibeae</taxon>
        <taxon>Corchorus</taxon>
    </lineage>
</organism>
<sequence>MQSGAVVPAPALPCASLPLCQDDRKQETHPVMHLRRRENEQIHVGRSRDRCGLCAGLVSRRQRIPVFITASVRRSAGQQSGDRDHQDPPSGVSQRHRDPPQTGAGRAQDPGYRGRRGAGRRAWQPVWWRQRQEGGDRRRRRGGWLCRQPGAGQHAGR</sequence>